<keyword evidence="6 10" id="KW-0863">Zinc-finger</keyword>
<comment type="pathway">
    <text evidence="3 11">Protein modification; protein ubiquitination.</text>
</comment>
<dbReference type="STRING" id="3818.A0A445BX93"/>
<evidence type="ECO:0000256" key="6">
    <source>
        <dbReference type="ARBA" id="ARBA00022771"/>
    </source>
</evidence>
<comment type="catalytic activity">
    <reaction evidence="1 11">
        <text>S-ubiquitinyl-[E2 ubiquitin-conjugating enzyme]-L-cysteine + [acceptor protein]-L-lysine = [E2 ubiquitin-conjugating enzyme]-L-cysteine + N(6)-ubiquitinyl-[acceptor protein]-L-lysine.</text>
        <dbReference type="EC" id="2.3.2.27"/>
    </reaction>
</comment>
<dbReference type="InterPro" id="IPR045103">
    <property type="entry name" value="RNF5/RNF185-like"/>
</dbReference>
<dbReference type="InterPro" id="IPR018957">
    <property type="entry name" value="Znf_C3HC4_RING-type"/>
</dbReference>
<dbReference type="PROSITE" id="PS00518">
    <property type="entry name" value="ZF_RING_1"/>
    <property type="match status" value="1"/>
</dbReference>
<dbReference type="GO" id="GO:0008270">
    <property type="term" value="F:zinc ion binding"/>
    <property type="evidence" value="ECO:0007669"/>
    <property type="project" value="UniProtKB-KW"/>
</dbReference>
<feature type="transmembrane region" description="Helical" evidence="11">
    <location>
        <begin position="305"/>
        <end position="326"/>
    </location>
</feature>
<dbReference type="AlphaFoldDB" id="A0A445BX93"/>
<dbReference type="EMBL" id="SDMP01000008">
    <property type="protein sequence ID" value="RYR43359.1"/>
    <property type="molecule type" value="Genomic_DNA"/>
</dbReference>
<dbReference type="Proteomes" id="UP000289738">
    <property type="component" value="Chromosome A08"/>
</dbReference>
<dbReference type="GO" id="GO:0016567">
    <property type="term" value="P:protein ubiquitination"/>
    <property type="evidence" value="ECO:0007669"/>
    <property type="project" value="UniProtKB-UniPathway"/>
</dbReference>
<evidence type="ECO:0000256" key="4">
    <source>
        <dbReference type="ARBA" id="ARBA00022679"/>
    </source>
</evidence>
<gene>
    <name evidence="13" type="ORF">Ahy_A08g039783</name>
</gene>
<comment type="caution">
    <text evidence="13">The sequence shown here is derived from an EMBL/GenBank/DDBJ whole genome shotgun (WGS) entry which is preliminary data.</text>
</comment>
<dbReference type="InterPro" id="IPR017907">
    <property type="entry name" value="Znf_RING_CS"/>
</dbReference>
<keyword evidence="5 11" id="KW-0479">Metal-binding</keyword>
<keyword evidence="11" id="KW-1133">Transmembrane helix</keyword>
<keyword evidence="4 11" id="KW-0808">Transferase</keyword>
<keyword evidence="8 11" id="KW-0862">Zinc</keyword>
<protein>
    <recommendedName>
        <fullName evidence="11">E3 ubiquitin-protein ligase RMA</fullName>
        <ecNumber evidence="11">2.3.2.27</ecNumber>
    </recommendedName>
    <alternativeName>
        <fullName evidence="11">Protein RING membrane-anchor</fullName>
    </alternativeName>
    <alternativeName>
        <fullName evidence="11">RING-type E3 ubiquitin transferase RMA</fullName>
    </alternativeName>
</protein>
<dbReference type="Pfam" id="PF00097">
    <property type="entry name" value="zf-C3HC4"/>
    <property type="match status" value="1"/>
</dbReference>
<comment type="domain">
    <text evidence="11">The RING-type zinc finger domain is responsible for E3 ligase activity.</text>
</comment>
<keyword evidence="11" id="KW-0256">Endoplasmic reticulum</keyword>
<sequence>MHNTTYKIEILAIISYSCGALGKRSSCASDTQSIYLDLKKFTNYKGGAQVAVIGGILTIEYDSGTAIIHCRKAKRMDLHQYFEGGMPQMDYFEDNSSLEMWKCASDSDAIADSDGNASGGGFECNICLECVQDPVVTLCGHLYCWPCIYKWLNFRNISSEIGEKRKPQCPVCKSEISQSSLVPLYGRGQASSASEDKAHQAGVVIPRRPLGPGSSSTANVSQPTSRVYHSHYPDPSQQFNSIPGSYSSPLTNSFNTTYGIIGETIYARVFGNQVTNIYTYPNSYHLAGNNNPRIRRYLMEADRSLSRICFFLFCCTWSSFVMIITVRHIRSKGRVRSATKAITI</sequence>
<dbReference type="UniPathway" id="UPA00143"/>
<evidence type="ECO:0000313" key="14">
    <source>
        <dbReference type="Proteomes" id="UP000289738"/>
    </source>
</evidence>
<reference evidence="13 14" key="1">
    <citation type="submission" date="2019-01" db="EMBL/GenBank/DDBJ databases">
        <title>Sequencing of cultivated peanut Arachis hypogaea provides insights into genome evolution and oil improvement.</title>
        <authorList>
            <person name="Chen X."/>
        </authorList>
    </citation>
    <scope>NUCLEOTIDE SEQUENCE [LARGE SCALE GENOMIC DNA]</scope>
    <source>
        <strain evidence="14">cv. Fuhuasheng</strain>
        <tissue evidence="13">Leaves</tissue>
    </source>
</reference>
<keyword evidence="14" id="KW-1185">Reference proteome</keyword>
<evidence type="ECO:0000256" key="8">
    <source>
        <dbReference type="ARBA" id="ARBA00022833"/>
    </source>
</evidence>
<dbReference type="Gene3D" id="3.30.40.10">
    <property type="entry name" value="Zinc/RING finger domain, C3HC4 (zinc finger)"/>
    <property type="match status" value="1"/>
</dbReference>
<organism evidence="13 14">
    <name type="scientific">Arachis hypogaea</name>
    <name type="common">Peanut</name>
    <dbReference type="NCBI Taxonomy" id="3818"/>
    <lineage>
        <taxon>Eukaryota</taxon>
        <taxon>Viridiplantae</taxon>
        <taxon>Streptophyta</taxon>
        <taxon>Embryophyta</taxon>
        <taxon>Tracheophyta</taxon>
        <taxon>Spermatophyta</taxon>
        <taxon>Magnoliopsida</taxon>
        <taxon>eudicotyledons</taxon>
        <taxon>Gunneridae</taxon>
        <taxon>Pentapetalae</taxon>
        <taxon>rosids</taxon>
        <taxon>fabids</taxon>
        <taxon>Fabales</taxon>
        <taxon>Fabaceae</taxon>
        <taxon>Papilionoideae</taxon>
        <taxon>50 kb inversion clade</taxon>
        <taxon>dalbergioids sensu lato</taxon>
        <taxon>Dalbergieae</taxon>
        <taxon>Pterocarpus clade</taxon>
        <taxon>Arachis</taxon>
    </lineage>
</organism>
<evidence type="ECO:0000256" key="10">
    <source>
        <dbReference type="PROSITE-ProRule" id="PRU00175"/>
    </source>
</evidence>
<dbReference type="PROSITE" id="PS50089">
    <property type="entry name" value="ZF_RING_2"/>
    <property type="match status" value="1"/>
</dbReference>
<keyword evidence="9 11" id="KW-0472">Membrane</keyword>
<accession>A0A445BX93</accession>
<feature type="domain" description="RING-type" evidence="12">
    <location>
        <begin position="124"/>
        <end position="173"/>
    </location>
</feature>
<dbReference type="GO" id="GO:0061630">
    <property type="term" value="F:ubiquitin protein ligase activity"/>
    <property type="evidence" value="ECO:0007669"/>
    <property type="project" value="UniProtKB-UniRule"/>
</dbReference>
<evidence type="ECO:0000313" key="13">
    <source>
        <dbReference type="EMBL" id="RYR43359.1"/>
    </source>
</evidence>
<dbReference type="GO" id="GO:0006511">
    <property type="term" value="P:ubiquitin-dependent protein catabolic process"/>
    <property type="evidence" value="ECO:0007669"/>
    <property type="project" value="UniProtKB-UniRule"/>
</dbReference>
<name>A0A445BX93_ARAHY</name>
<evidence type="ECO:0000259" key="12">
    <source>
        <dbReference type="PROSITE" id="PS50089"/>
    </source>
</evidence>
<dbReference type="InterPro" id="IPR013083">
    <property type="entry name" value="Znf_RING/FYVE/PHD"/>
</dbReference>
<evidence type="ECO:0000256" key="5">
    <source>
        <dbReference type="ARBA" id="ARBA00022723"/>
    </source>
</evidence>
<dbReference type="SUPFAM" id="SSF57850">
    <property type="entry name" value="RING/U-box"/>
    <property type="match status" value="1"/>
</dbReference>
<dbReference type="GO" id="GO:0005789">
    <property type="term" value="C:endoplasmic reticulum membrane"/>
    <property type="evidence" value="ECO:0007669"/>
    <property type="project" value="UniProtKB-SubCell"/>
</dbReference>
<keyword evidence="7 11" id="KW-0833">Ubl conjugation pathway</keyword>
<keyword evidence="11" id="KW-0812">Transmembrane</keyword>
<proteinExistence type="predicted"/>
<evidence type="ECO:0000256" key="1">
    <source>
        <dbReference type="ARBA" id="ARBA00000900"/>
    </source>
</evidence>
<dbReference type="EC" id="2.3.2.27" evidence="11"/>
<dbReference type="InterPro" id="IPR001841">
    <property type="entry name" value="Znf_RING"/>
</dbReference>
<evidence type="ECO:0000256" key="7">
    <source>
        <dbReference type="ARBA" id="ARBA00022786"/>
    </source>
</evidence>
<evidence type="ECO:0000256" key="9">
    <source>
        <dbReference type="ARBA" id="ARBA00023136"/>
    </source>
</evidence>
<evidence type="ECO:0000256" key="3">
    <source>
        <dbReference type="ARBA" id="ARBA00004906"/>
    </source>
</evidence>
<dbReference type="SMART" id="SM00184">
    <property type="entry name" value="RING"/>
    <property type="match status" value="1"/>
</dbReference>
<comment type="subcellular location">
    <subcellularLocation>
        <location evidence="2">Endomembrane system</location>
    </subcellularLocation>
    <subcellularLocation>
        <location evidence="11">Endoplasmic reticulum membrane</location>
        <topology evidence="11">Single-pass type IV membrane protein</topology>
    </subcellularLocation>
</comment>
<dbReference type="PANTHER" id="PTHR12313">
    <property type="entry name" value="E3 UBIQUITIN-PROTEIN LIGASE RNF5-RELATED"/>
    <property type="match status" value="1"/>
</dbReference>
<evidence type="ECO:0000256" key="2">
    <source>
        <dbReference type="ARBA" id="ARBA00004308"/>
    </source>
</evidence>
<comment type="function">
    <text evidence="11">E3 ubiquitin-protein ligase.</text>
</comment>
<evidence type="ECO:0000256" key="11">
    <source>
        <dbReference type="RuleBase" id="RU369090"/>
    </source>
</evidence>